<organism evidence="1">
    <name type="scientific">marine metagenome</name>
    <dbReference type="NCBI Taxonomy" id="408172"/>
    <lineage>
        <taxon>unclassified sequences</taxon>
        <taxon>metagenomes</taxon>
        <taxon>ecological metagenomes</taxon>
    </lineage>
</organism>
<proteinExistence type="predicted"/>
<feature type="non-terminal residue" evidence="1">
    <location>
        <position position="1"/>
    </location>
</feature>
<gene>
    <name evidence="1" type="ORF">METZ01_LOCUS431773</name>
</gene>
<sequence>KVRGDVVGMYESLEDNNEVDVSPGLEFALDYFTNEYFDRLIEEGKKYSDPADYEIDRNALDEIPLIIESYEKYLSLTLDKGMGKKKAATQIESKIPVPNLRQEFDRHDIYFDRLGNAVGAEIPPSLRMKHLKSCWGFAQSVKE</sequence>
<protein>
    <submittedName>
        <fullName evidence="1">Uncharacterized protein</fullName>
    </submittedName>
</protein>
<dbReference type="AlphaFoldDB" id="A0A382Y7B8"/>
<name>A0A382Y7B8_9ZZZZ</name>
<reference evidence="1" key="1">
    <citation type="submission" date="2018-05" db="EMBL/GenBank/DDBJ databases">
        <authorList>
            <person name="Lanie J.A."/>
            <person name="Ng W.-L."/>
            <person name="Kazmierczak K.M."/>
            <person name="Andrzejewski T.M."/>
            <person name="Davidsen T.M."/>
            <person name="Wayne K.J."/>
            <person name="Tettelin H."/>
            <person name="Glass J.I."/>
            <person name="Rusch D."/>
            <person name="Podicherti R."/>
            <person name="Tsui H.-C.T."/>
            <person name="Winkler M.E."/>
        </authorList>
    </citation>
    <scope>NUCLEOTIDE SEQUENCE</scope>
</reference>
<accession>A0A382Y7B8</accession>
<dbReference type="EMBL" id="UINC01173363">
    <property type="protein sequence ID" value="SVD78919.1"/>
    <property type="molecule type" value="Genomic_DNA"/>
</dbReference>
<evidence type="ECO:0000313" key="1">
    <source>
        <dbReference type="EMBL" id="SVD78919.1"/>
    </source>
</evidence>